<dbReference type="AlphaFoldDB" id="Q3IHF6"/>
<reference evidence="2 3" key="1">
    <citation type="journal article" date="2005" name="Genome Res.">
        <title>Coping with cold: the genome of the versatile marine Antarctica bacterium Pseudoalteromonas haloplanktis TAC125.</title>
        <authorList>
            <person name="Medigue C."/>
            <person name="Krin E."/>
            <person name="Pascal G."/>
            <person name="Barbe V."/>
            <person name="Bernsel A."/>
            <person name="Bertin P."/>
            <person name="Cheung F."/>
            <person name="Cruveiller S."/>
            <person name="Damico S."/>
            <person name="Duilio A."/>
            <person name="Fang G."/>
            <person name="Feller G."/>
            <person name="Mangenot S."/>
            <person name="Marino G."/>
            <person name="Nilsson J."/>
            <person name="Parilli E."/>
            <person name="Rocha E."/>
            <person name="Rouy Z."/>
            <person name="Sekowska A."/>
            <person name="Tutino M.L."/>
            <person name="Vallenet D."/>
            <person name="von Heijne G."/>
            <person name="Danchin A."/>
        </authorList>
    </citation>
    <scope>NUCLEOTIDE SEQUENCE [LARGE SCALE GENOMIC DNA]</scope>
    <source>
        <strain evidence="3">TAC 125</strain>
    </source>
</reference>
<evidence type="ECO:0008006" key="4">
    <source>
        <dbReference type="Google" id="ProtNLM"/>
    </source>
</evidence>
<dbReference type="STRING" id="326442.PSHAa1841"/>
<dbReference type="KEGG" id="pha:PSHAa1841"/>
<dbReference type="PROSITE" id="PS51257">
    <property type="entry name" value="PROKAR_LIPOPROTEIN"/>
    <property type="match status" value="1"/>
</dbReference>
<sequence>MYAYRVCLFFLLIFLVACDYSKTSDTQQLKNLACEAGLACTFPNGVKVWLSDGDLSPETPFSIFAELPKGHVITNAKLEGVTMYMGYIPQQFKRHGNTWQSETMVGICAEKNMLWKLILNVTDEVTQQSNSVYYYFYVTY</sequence>
<feature type="signal peptide" evidence="1">
    <location>
        <begin position="1"/>
        <end position="19"/>
    </location>
</feature>
<dbReference type="EMBL" id="CR954246">
    <property type="protein sequence ID" value="CAI86913.1"/>
    <property type="molecule type" value="Genomic_DNA"/>
</dbReference>
<feature type="chain" id="PRO_5004225732" description="Orphan protein" evidence="1">
    <location>
        <begin position="20"/>
        <end position="140"/>
    </location>
</feature>
<dbReference type="eggNOG" id="ENOG5033DQT">
    <property type="taxonomic scope" value="Bacteria"/>
</dbReference>
<name>Q3IHF6_PSET1</name>
<keyword evidence="1" id="KW-0732">Signal</keyword>
<proteinExistence type="predicted"/>
<organism evidence="2 3">
    <name type="scientific">Pseudoalteromonas translucida (strain TAC 125)</name>
    <dbReference type="NCBI Taxonomy" id="326442"/>
    <lineage>
        <taxon>Bacteria</taxon>
        <taxon>Pseudomonadati</taxon>
        <taxon>Pseudomonadota</taxon>
        <taxon>Gammaproteobacteria</taxon>
        <taxon>Alteromonadales</taxon>
        <taxon>Pseudoalteromonadaceae</taxon>
        <taxon>Pseudoalteromonas</taxon>
    </lineage>
</organism>
<dbReference type="HOGENOM" id="CLU_1794844_0_0_6"/>
<accession>Q3IHF6</accession>
<keyword evidence="3" id="KW-1185">Reference proteome</keyword>
<evidence type="ECO:0000313" key="3">
    <source>
        <dbReference type="Proteomes" id="UP000006843"/>
    </source>
</evidence>
<dbReference type="PATRIC" id="fig|326442.8.peg.1789"/>
<evidence type="ECO:0000313" key="2">
    <source>
        <dbReference type="EMBL" id="CAI86913.1"/>
    </source>
</evidence>
<protein>
    <recommendedName>
        <fullName evidence="4">Orphan protein</fullName>
    </recommendedName>
</protein>
<evidence type="ECO:0000256" key="1">
    <source>
        <dbReference type="SAM" id="SignalP"/>
    </source>
</evidence>
<dbReference type="BioCyc" id="PHAL326442:PSHA_RS09030-MONOMER"/>
<gene>
    <name evidence="2" type="ordered locus">PSHAa1841</name>
</gene>
<dbReference type="Proteomes" id="UP000006843">
    <property type="component" value="Chromosome I"/>
</dbReference>